<keyword evidence="6" id="KW-0902">Two-component regulatory system</keyword>
<evidence type="ECO:0000259" key="12">
    <source>
        <dbReference type="PROSITE" id="PS50894"/>
    </source>
</evidence>
<dbReference type="PROSITE" id="PS00997">
    <property type="entry name" value="G10_1"/>
    <property type="match status" value="1"/>
</dbReference>
<protein>
    <recommendedName>
        <fullName evidence="9">OsHP1</fullName>
    </recommendedName>
</protein>
<comment type="function">
    <text evidence="8">Functions as a two-component phosphorelay mediators between cytokinin sensor histidine kinases and response regulators (B-type ARRs). Plays an important role in propagating cytokinin signal transduction through the multistep His-to-Asp phosphorelay. Functions as a positive regulator of the cytokinin signaling pathway. May play a regulatory role in salt and drought tolerance during plant development.</text>
</comment>
<dbReference type="GO" id="GO:0080038">
    <property type="term" value="P:positive regulation of cytokinin-activated signaling pathway"/>
    <property type="evidence" value="ECO:0007669"/>
    <property type="project" value="UniProtKB-ARBA"/>
</dbReference>
<dbReference type="STRING" id="52838.A0A4S8K1W8"/>
<comment type="caution">
    <text evidence="13">The sequence shown here is derived from an EMBL/GenBank/DDBJ whole genome shotgun (WGS) entry which is preliminary data.</text>
</comment>
<evidence type="ECO:0000256" key="8">
    <source>
        <dbReference type="ARBA" id="ARBA00057097"/>
    </source>
</evidence>
<proteinExistence type="inferred from homology"/>
<dbReference type="GO" id="GO:0000160">
    <property type="term" value="P:phosphorelay signal transduction system"/>
    <property type="evidence" value="ECO:0007669"/>
    <property type="project" value="UniProtKB-KW"/>
</dbReference>
<dbReference type="InterPro" id="IPR036641">
    <property type="entry name" value="HPT_dom_sf"/>
</dbReference>
<feature type="compositionally biased region" description="Basic and acidic residues" evidence="11">
    <location>
        <begin position="174"/>
        <end position="186"/>
    </location>
</feature>
<dbReference type="GO" id="GO:0009736">
    <property type="term" value="P:cytokinin-activated signaling pathway"/>
    <property type="evidence" value="ECO:0007669"/>
    <property type="project" value="UniProtKB-KW"/>
</dbReference>
<comment type="subcellular location">
    <subcellularLocation>
        <location evidence="2">Cytoplasm</location>
        <location evidence="2">Cytosol</location>
    </subcellularLocation>
    <subcellularLocation>
        <location evidence="1">Nucleus</location>
    </subcellularLocation>
</comment>
<evidence type="ECO:0000256" key="2">
    <source>
        <dbReference type="ARBA" id="ARBA00004514"/>
    </source>
</evidence>
<dbReference type="SUPFAM" id="SSF47226">
    <property type="entry name" value="Histidine-containing phosphotransfer domain, HPT domain"/>
    <property type="match status" value="1"/>
</dbReference>
<dbReference type="GO" id="GO:0005681">
    <property type="term" value="C:spliceosomal complex"/>
    <property type="evidence" value="ECO:0007669"/>
    <property type="project" value="TreeGrafter"/>
</dbReference>
<dbReference type="PANTHER" id="PTHR19411">
    <property type="entry name" value="PROTEIN BUD31-RELATED"/>
    <property type="match status" value="1"/>
</dbReference>
<keyword evidence="14" id="KW-1185">Reference proteome</keyword>
<comment type="similarity">
    <text evidence="3">Belongs to the BUD31 (G10) family.</text>
</comment>
<feature type="modified residue" description="Phosphohistidine" evidence="10">
    <location>
        <position position="95"/>
    </location>
</feature>
<evidence type="ECO:0000256" key="6">
    <source>
        <dbReference type="ARBA" id="ARBA00023012"/>
    </source>
</evidence>
<dbReference type="Proteomes" id="UP000317650">
    <property type="component" value="Chromosome 8"/>
</dbReference>
<evidence type="ECO:0000313" key="14">
    <source>
        <dbReference type="Proteomes" id="UP000317650"/>
    </source>
</evidence>
<evidence type="ECO:0000256" key="9">
    <source>
        <dbReference type="ARBA" id="ARBA00082625"/>
    </source>
</evidence>
<reference evidence="13 14" key="1">
    <citation type="journal article" date="2019" name="Nat. Plants">
        <title>Genome sequencing of Musa balbisiana reveals subgenome evolution and function divergence in polyploid bananas.</title>
        <authorList>
            <person name="Yao X."/>
        </authorList>
    </citation>
    <scope>NUCLEOTIDE SEQUENCE [LARGE SCALE GENOMIC DNA]</scope>
    <source>
        <strain evidence="14">cv. DH-PKW</strain>
        <tissue evidence="13">Leaves</tissue>
    </source>
</reference>
<evidence type="ECO:0000256" key="11">
    <source>
        <dbReference type="SAM" id="MobiDB-lite"/>
    </source>
</evidence>
<keyword evidence="4" id="KW-0963">Cytoplasm</keyword>
<dbReference type="InterPro" id="IPR018230">
    <property type="entry name" value="BUD31/G10-rel_CS"/>
</dbReference>
<dbReference type="Gene3D" id="1.20.120.160">
    <property type="entry name" value="HPT domain"/>
    <property type="match status" value="1"/>
</dbReference>
<dbReference type="PROSITE" id="PS50894">
    <property type="entry name" value="HPT"/>
    <property type="match status" value="1"/>
</dbReference>
<dbReference type="FunFam" id="1.20.120.160:FF:000001">
    <property type="entry name" value="Histidine-containing phosphotransfer protein 1"/>
    <property type="match status" value="1"/>
</dbReference>
<dbReference type="Pfam" id="PF01627">
    <property type="entry name" value="Hpt"/>
    <property type="match status" value="1"/>
</dbReference>
<dbReference type="AlphaFoldDB" id="A0A4S8K1W8"/>
<dbReference type="CDD" id="cd00088">
    <property type="entry name" value="HPT"/>
    <property type="match status" value="1"/>
</dbReference>
<keyword evidence="7" id="KW-0539">Nucleus</keyword>
<dbReference type="InterPro" id="IPR008207">
    <property type="entry name" value="Sig_transdc_His_kin_Hpt_dom"/>
</dbReference>
<evidence type="ECO:0000256" key="5">
    <source>
        <dbReference type="ARBA" id="ARBA00022864"/>
    </source>
</evidence>
<dbReference type="PROSITE" id="PS00998">
    <property type="entry name" value="G10_2"/>
    <property type="match status" value="1"/>
</dbReference>
<name>A0A4S8K1W8_MUSBA</name>
<dbReference type="InterPro" id="IPR001748">
    <property type="entry name" value="BUD31"/>
</dbReference>
<keyword evidence="5" id="KW-0932">Cytokinin signaling pathway</keyword>
<evidence type="ECO:0000313" key="13">
    <source>
        <dbReference type="EMBL" id="THU68737.1"/>
    </source>
</evidence>
<evidence type="ECO:0000256" key="4">
    <source>
        <dbReference type="ARBA" id="ARBA00022490"/>
    </source>
</evidence>
<keyword evidence="10" id="KW-0597">Phosphoprotein</keyword>
<evidence type="ECO:0000256" key="10">
    <source>
        <dbReference type="PROSITE-ProRule" id="PRU00110"/>
    </source>
</evidence>
<dbReference type="GO" id="GO:0005829">
    <property type="term" value="C:cytosol"/>
    <property type="evidence" value="ECO:0007669"/>
    <property type="project" value="UniProtKB-SubCell"/>
</dbReference>
<accession>A0A4S8K1W8</accession>
<feature type="region of interest" description="Disordered" evidence="11">
    <location>
        <begin position="174"/>
        <end position="244"/>
    </location>
</feature>
<feature type="domain" description="HPt" evidence="12">
    <location>
        <begin position="54"/>
        <end position="156"/>
    </location>
</feature>
<dbReference type="GO" id="GO:0000398">
    <property type="term" value="P:mRNA splicing, via spliceosome"/>
    <property type="evidence" value="ECO:0007669"/>
    <property type="project" value="TreeGrafter"/>
</dbReference>
<dbReference type="PRINTS" id="PR00322">
    <property type="entry name" value="G10"/>
</dbReference>
<evidence type="ECO:0000256" key="7">
    <source>
        <dbReference type="ARBA" id="ARBA00023242"/>
    </source>
</evidence>
<organism evidence="13 14">
    <name type="scientific">Musa balbisiana</name>
    <name type="common">Banana</name>
    <dbReference type="NCBI Taxonomy" id="52838"/>
    <lineage>
        <taxon>Eukaryota</taxon>
        <taxon>Viridiplantae</taxon>
        <taxon>Streptophyta</taxon>
        <taxon>Embryophyta</taxon>
        <taxon>Tracheophyta</taxon>
        <taxon>Spermatophyta</taxon>
        <taxon>Magnoliopsida</taxon>
        <taxon>Liliopsida</taxon>
        <taxon>Zingiberales</taxon>
        <taxon>Musaceae</taxon>
        <taxon>Musa</taxon>
    </lineage>
</organism>
<gene>
    <name evidence="13" type="ORF">C4D60_Mb08t07010</name>
</gene>
<dbReference type="PANTHER" id="PTHR19411:SF0">
    <property type="entry name" value="PROTEIN BUD31 HOMOLOG"/>
    <property type="match status" value="1"/>
</dbReference>
<evidence type="ECO:0000256" key="3">
    <source>
        <dbReference type="ARBA" id="ARBA00005287"/>
    </source>
</evidence>
<dbReference type="EMBL" id="PYDT01000002">
    <property type="protein sequence ID" value="THU68737.1"/>
    <property type="molecule type" value="Genomic_DNA"/>
</dbReference>
<evidence type="ECO:0000256" key="1">
    <source>
        <dbReference type="ARBA" id="ARBA00004123"/>
    </source>
</evidence>
<dbReference type="Pfam" id="PF01125">
    <property type="entry name" value="BUD31"/>
    <property type="match status" value="1"/>
</dbReference>
<sequence length="496" mass="55928">MRPLCSRVLLSHPFSPISLMALREQLNMLVNSMYIEGLLDQQFQQLQMLQDASSPGFVAEVITLFCEDAERILTELTKLVDQAVVDFQKVDAYVHQLKGSSSSVGAQNVKLACIQFRQFCEENNKDGCLNALNVVKHHYYLLRNKFDTMLQVILQVVKWFRILGISLLTEKRGSIGERQRERERRAATGASSGRARGRARGRREQREAQAAGGASSDEQRRAAGGASGERRQRQRLRAATAASSEIGIGSGGSSGLGLGKGYIGLGLGKRQQRALARSAQRLGSGERPGCACLKRAAWEISEALGPRLASPERLGERPSAFCNHCCLLERVESYGSDLFLDTLDQSLIQKKMPKIKTSRVKYPEGWELIEPTLRELEAKMREAENDPHDGKRKCEALWPIFRIAHQKSRYIYDLYHRRKEISKELYEFCLDQGYADRNLIAKWKKPGYERLCCLRCMQTRDHNFATTCVCRVPKHLREEKVIECVHCGCRGCASGD</sequence>